<accession>A0A7K3VUP6</accession>
<evidence type="ECO:0000313" key="2">
    <source>
        <dbReference type="Proteomes" id="UP000471705"/>
    </source>
</evidence>
<sequence>MAVRFALTNSFWPSEIQQALVLESALLSKNKGTSMFKYSNHMSPGQVVDMLNHVLNWLKITGAAPTVAAAAYLIGKAPRTLEAYRAKSDPRQISVDDLLKLFGEAIWTFGQQPADPIMPITVFDESGHVLTRVHSIHSASFIADCTRGSGYYEINPSVWLPVYLRDLPVRTVRKSRLRRLLFSGVVTSRQACKALDCCGYALIAMMLDTPFVDIDAPEEIGLRALEAMATESMGEAA</sequence>
<evidence type="ECO:0000313" key="1">
    <source>
        <dbReference type="EMBL" id="NEK19871.1"/>
    </source>
</evidence>
<protein>
    <submittedName>
        <fullName evidence="1">Uncharacterized protein</fullName>
    </submittedName>
</protein>
<organism evidence="1 2">
    <name type="scientific">Rhizobium leguminosarum</name>
    <dbReference type="NCBI Taxonomy" id="384"/>
    <lineage>
        <taxon>Bacteria</taxon>
        <taxon>Pseudomonadati</taxon>
        <taxon>Pseudomonadota</taxon>
        <taxon>Alphaproteobacteria</taxon>
        <taxon>Hyphomicrobiales</taxon>
        <taxon>Rhizobiaceae</taxon>
        <taxon>Rhizobium/Agrobacterium group</taxon>
        <taxon>Rhizobium</taxon>
    </lineage>
</organism>
<reference evidence="1 2" key="1">
    <citation type="submission" date="2019-12" db="EMBL/GenBank/DDBJ databases">
        <title>Rhizobium genotypes associated with high levels of biological nitrogen fixation by grain legumes in a temperate-maritime cropping system.</title>
        <authorList>
            <person name="Maluk M."/>
            <person name="Francesc Ferrando Molina F."/>
            <person name="Lopez Del Egido L."/>
            <person name="Lafos M."/>
            <person name="Langarica-Fuentes A."/>
            <person name="Gebre Yohannes G."/>
            <person name="Young M.W."/>
            <person name="Martin P."/>
            <person name="Gantlett R."/>
            <person name="Kenicer G."/>
            <person name="Hawes C."/>
            <person name="Begg G.S."/>
            <person name="Quilliam R.S."/>
            <person name="Squire G.R."/>
            <person name="Poole P.S."/>
            <person name="Young P.W."/>
            <person name="Iannetta P.M."/>
            <person name="James E.K."/>
        </authorList>
    </citation>
    <scope>NUCLEOTIDE SEQUENCE [LARGE SCALE GENOMIC DNA]</scope>
    <source>
        <strain evidence="1 2">JHI54</strain>
    </source>
</reference>
<dbReference type="AlphaFoldDB" id="A0A7K3VUP6"/>
<gene>
    <name evidence="1" type="ORF">GR257_34475</name>
</gene>
<comment type="caution">
    <text evidence="1">The sequence shown here is derived from an EMBL/GenBank/DDBJ whole genome shotgun (WGS) entry which is preliminary data.</text>
</comment>
<dbReference type="EMBL" id="WUFV01000034">
    <property type="protein sequence ID" value="NEK19871.1"/>
    <property type="molecule type" value="Genomic_DNA"/>
</dbReference>
<dbReference type="Proteomes" id="UP000471705">
    <property type="component" value="Unassembled WGS sequence"/>
</dbReference>
<dbReference type="RefSeq" id="WP_164049984.1">
    <property type="nucleotide sequence ID" value="NZ_WUFV01000034.1"/>
</dbReference>
<name>A0A7K3VUP6_RHILE</name>
<proteinExistence type="predicted"/>